<feature type="transmembrane region" description="Helical" evidence="1">
    <location>
        <begin position="65"/>
        <end position="86"/>
    </location>
</feature>
<organism evidence="2 3">
    <name type="scientific">Stenotrophomonas maltophilia</name>
    <name type="common">Pseudomonas maltophilia</name>
    <name type="synonym">Xanthomonas maltophilia</name>
    <dbReference type="NCBI Taxonomy" id="40324"/>
    <lineage>
        <taxon>Bacteria</taxon>
        <taxon>Pseudomonadati</taxon>
        <taxon>Pseudomonadota</taxon>
        <taxon>Gammaproteobacteria</taxon>
        <taxon>Lysobacterales</taxon>
        <taxon>Lysobacteraceae</taxon>
        <taxon>Stenotrophomonas</taxon>
        <taxon>Stenotrophomonas maltophilia group</taxon>
    </lineage>
</organism>
<feature type="transmembrane region" description="Helical" evidence="1">
    <location>
        <begin position="21"/>
        <end position="45"/>
    </location>
</feature>
<dbReference type="AlphaFoldDB" id="A0A4V3RIW4"/>
<proteinExistence type="predicted"/>
<evidence type="ECO:0000313" key="2">
    <source>
        <dbReference type="EMBL" id="TGY33680.1"/>
    </source>
</evidence>
<comment type="caution">
    <text evidence="2">The sequence shown here is derived from an EMBL/GenBank/DDBJ whole genome shotgun (WGS) entry which is preliminary data.</text>
</comment>
<keyword evidence="1" id="KW-0812">Transmembrane</keyword>
<feature type="transmembrane region" description="Helical" evidence="1">
    <location>
        <begin position="93"/>
        <end position="118"/>
    </location>
</feature>
<name>A0A4V3RIW4_STEMA</name>
<evidence type="ECO:0000313" key="3">
    <source>
        <dbReference type="Proteomes" id="UP000306631"/>
    </source>
</evidence>
<accession>A0A4V3RIW4</accession>
<reference evidence="2 3" key="1">
    <citation type="submission" date="2019-04" db="EMBL/GenBank/DDBJ databases">
        <title>Microbes associate with the intestines of laboratory mice.</title>
        <authorList>
            <person name="Navarre W."/>
            <person name="Wong E."/>
            <person name="Huang K."/>
            <person name="Tropini C."/>
            <person name="Ng K."/>
            <person name="Yu B."/>
        </authorList>
    </citation>
    <scope>NUCLEOTIDE SEQUENCE [LARGE SCALE GENOMIC DNA]</scope>
    <source>
        <strain evidence="2 3">NM62_B4-13</strain>
    </source>
</reference>
<sequence>MRPEPPEIPRFRPSIALAGRVWALLGTASATVTAVAVTVIRAWVYPTFSEAFQSIGVVPPLVTRVFASGAPLVWLAPLVLGAMWAFGPRKPGWYLLIGLIGICTVFIAAPITIFALYLPMMAVNAAI</sequence>
<protein>
    <submittedName>
        <fullName evidence="2">Uncharacterized protein</fullName>
    </submittedName>
</protein>
<dbReference type="EMBL" id="SRYW01000009">
    <property type="protein sequence ID" value="TGY33680.1"/>
    <property type="molecule type" value="Genomic_DNA"/>
</dbReference>
<dbReference type="RefSeq" id="WP_136005484.1">
    <property type="nucleotide sequence ID" value="NZ_SRYW01000009.1"/>
</dbReference>
<gene>
    <name evidence="2" type="ORF">E5352_12145</name>
</gene>
<evidence type="ECO:0000256" key="1">
    <source>
        <dbReference type="SAM" id="Phobius"/>
    </source>
</evidence>
<keyword evidence="1" id="KW-1133">Transmembrane helix</keyword>
<keyword evidence="1" id="KW-0472">Membrane</keyword>
<dbReference type="Proteomes" id="UP000306631">
    <property type="component" value="Unassembled WGS sequence"/>
</dbReference>